<sequence length="328" mass="36027">MFRWGVLSTAKIGVTAVIPAICDAENSVLSGIASRDLMKARAVAERFGAPHAFGSYEAMLASKDIDGVYIPLPTSQHVEWSLKAAEAGKHVLCEKPISLHASEIAALQRARDTNGVLISEAFMVTYHPQWLKVRELIAQGAIGKLRRVQAAFTYFNKDAGNMRNQLSLGGGALPDIGVYPTVVTRFVTGKEPVRVTATVERDPDFGTDRYASVRADFDGFELTFYVATQLAARQSIVFHGDEGYIEVLAPFNTGKYDHAKITLHNSNHSGATEYNFSDVNHYRLQVEAFARAAKGEDVPVFTLENSVLNQKLIDAIYRADETGQWEAV</sequence>
<dbReference type="PANTHER" id="PTHR22604">
    <property type="entry name" value="OXIDOREDUCTASES"/>
    <property type="match status" value="1"/>
</dbReference>
<dbReference type="OrthoDB" id="9774191at2"/>
<evidence type="ECO:0000313" key="6">
    <source>
        <dbReference type="Proteomes" id="UP000232163"/>
    </source>
</evidence>
<gene>
    <name evidence="5" type="ORF">B5P45_14575</name>
</gene>
<dbReference type="KEGG" id="pht:BLM14_18580"/>
<organism evidence="5 6">
    <name type="scientific">Phyllobacterium zundukense</name>
    <dbReference type="NCBI Taxonomy" id="1867719"/>
    <lineage>
        <taxon>Bacteria</taxon>
        <taxon>Pseudomonadati</taxon>
        <taxon>Pseudomonadota</taxon>
        <taxon>Alphaproteobacteria</taxon>
        <taxon>Hyphomicrobiales</taxon>
        <taxon>Phyllobacteriaceae</taxon>
        <taxon>Phyllobacterium</taxon>
    </lineage>
</organism>
<comment type="caution">
    <text evidence="5">The sequence shown here is derived from an EMBL/GenBank/DDBJ whole genome shotgun (WGS) entry which is preliminary data.</text>
</comment>
<reference evidence="5 6" key="1">
    <citation type="journal article" date="2017" name="Int J Environ Stud">
        <title>Does the Miocene-Pliocene relict legume Oxytropis triphylla form nitrogen-fixing nodules with a combination of bacterial strains?</title>
        <authorList>
            <person name="Safronova V."/>
            <person name="Belimov A."/>
            <person name="Sazanova A."/>
            <person name="Kuznetsova I."/>
            <person name="Popova J."/>
            <person name="Andronov E."/>
            <person name="Verkhozina A."/>
            <person name="Tikhonovich I."/>
        </authorList>
    </citation>
    <scope>NUCLEOTIDE SEQUENCE [LARGE SCALE GENOMIC DNA]</scope>
    <source>
        <strain evidence="5 6">Tri-38</strain>
    </source>
</reference>
<proteinExistence type="inferred from homology"/>
<feature type="domain" description="Gfo/Idh/MocA-like oxidoreductase N-terminal" evidence="3">
    <location>
        <begin position="3"/>
        <end position="120"/>
    </location>
</feature>
<dbReference type="Proteomes" id="UP000232163">
    <property type="component" value="Unassembled WGS sequence"/>
</dbReference>
<dbReference type="AlphaFoldDB" id="A0A2N9VWE6"/>
<dbReference type="GO" id="GO:0016491">
    <property type="term" value="F:oxidoreductase activity"/>
    <property type="evidence" value="ECO:0007669"/>
    <property type="project" value="UniProtKB-KW"/>
</dbReference>
<dbReference type="EMBL" id="MZMT01000035">
    <property type="protein sequence ID" value="PIO43814.1"/>
    <property type="molecule type" value="Genomic_DNA"/>
</dbReference>
<protein>
    <submittedName>
        <fullName evidence="5">Oxidoreductase</fullName>
    </submittedName>
</protein>
<evidence type="ECO:0000256" key="2">
    <source>
        <dbReference type="ARBA" id="ARBA00023002"/>
    </source>
</evidence>
<dbReference type="Gene3D" id="3.30.360.10">
    <property type="entry name" value="Dihydrodipicolinate Reductase, domain 2"/>
    <property type="match status" value="1"/>
</dbReference>
<keyword evidence="2" id="KW-0560">Oxidoreductase</keyword>
<dbReference type="Pfam" id="PF22725">
    <property type="entry name" value="GFO_IDH_MocA_C3"/>
    <property type="match status" value="1"/>
</dbReference>
<keyword evidence="6" id="KW-1185">Reference proteome</keyword>
<dbReference type="InterPro" id="IPR050984">
    <property type="entry name" value="Gfo/Idh/MocA_domain"/>
</dbReference>
<evidence type="ECO:0000259" key="3">
    <source>
        <dbReference type="Pfam" id="PF01408"/>
    </source>
</evidence>
<dbReference type="Gene3D" id="3.40.50.720">
    <property type="entry name" value="NAD(P)-binding Rossmann-like Domain"/>
    <property type="match status" value="1"/>
</dbReference>
<accession>A0A2N9VWE6</accession>
<dbReference type="SUPFAM" id="SSF55347">
    <property type="entry name" value="Glyceraldehyde-3-phosphate dehydrogenase-like, C-terminal domain"/>
    <property type="match status" value="1"/>
</dbReference>
<comment type="similarity">
    <text evidence="1">Belongs to the Gfo/Idh/MocA family.</text>
</comment>
<dbReference type="InterPro" id="IPR000683">
    <property type="entry name" value="Gfo/Idh/MocA-like_OxRdtase_N"/>
</dbReference>
<evidence type="ECO:0000256" key="1">
    <source>
        <dbReference type="ARBA" id="ARBA00010928"/>
    </source>
</evidence>
<evidence type="ECO:0000313" key="5">
    <source>
        <dbReference type="EMBL" id="PIO43814.1"/>
    </source>
</evidence>
<dbReference type="InterPro" id="IPR055170">
    <property type="entry name" value="GFO_IDH_MocA-like_dom"/>
</dbReference>
<dbReference type="GO" id="GO:0000166">
    <property type="term" value="F:nucleotide binding"/>
    <property type="evidence" value="ECO:0007669"/>
    <property type="project" value="InterPro"/>
</dbReference>
<feature type="domain" description="GFO/IDH/MocA-like oxidoreductase" evidence="4">
    <location>
        <begin position="130"/>
        <end position="246"/>
    </location>
</feature>
<dbReference type="RefSeq" id="WP_100000787.1">
    <property type="nucleotide sequence ID" value="NZ_CP017940.1"/>
</dbReference>
<dbReference type="PANTHER" id="PTHR22604:SF105">
    <property type="entry name" value="TRANS-1,2-DIHYDROBENZENE-1,2-DIOL DEHYDROGENASE"/>
    <property type="match status" value="1"/>
</dbReference>
<dbReference type="Pfam" id="PF01408">
    <property type="entry name" value="GFO_IDH_MocA"/>
    <property type="match status" value="1"/>
</dbReference>
<evidence type="ECO:0000259" key="4">
    <source>
        <dbReference type="Pfam" id="PF22725"/>
    </source>
</evidence>
<dbReference type="InterPro" id="IPR036291">
    <property type="entry name" value="NAD(P)-bd_dom_sf"/>
</dbReference>
<dbReference type="SUPFAM" id="SSF51735">
    <property type="entry name" value="NAD(P)-binding Rossmann-fold domains"/>
    <property type="match status" value="1"/>
</dbReference>
<name>A0A2N9VWE6_9HYPH</name>